<dbReference type="RefSeq" id="WP_369721125.1">
    <property type="nucleotide sequence ID" value="NZ_CP165734.1"/>
</dbReference>
<dbReference type="EMBL" id="CP165734">
    <property type="protein sequence ID" value="XDV56685.1"/>
    <property type="molecule type" value="Genomic_DNA"/>
</dbReference>
<organism evidence="2">
    <name type="scientific">Bradyrhizobium sp. LLZ17</name>
    <dbReference type="NCBI Taxonomy" id="3239388"/>
    <lineage>
        <taxon>Bacteria</taxon>
        <taxon>Pseudomonadati</taxon>
        <taxon>Pseudomonadota</taxon>
        <taxon>Alphaproteobacteria</taxon>
        <taxon>Hyphomicrobiales</taxon>
        <taxon>Nitrobacteraceae</taxon>
        <taxon>Bradyrhizobium</taxon>
    </lineage>
</organism>
<reference evidence="2" key="1">
    <citation type="submission" date="2024-08" db="EMBL/GenBank/DDBJ databases">
        <authorList>
            <person name="Chaddad Z."/>
            <person name="Lamrabet M."/>
            <person name="Bouhnik O."/>
            <person name="Alami S."/>
            <person name="Wipf D."/>
            <person name="Courty P.E."/>
            <person name="Missbah El Idrissi M."/>
        </authorList>
    </citation>
    <scope>NUCLEOTIDE SEQUENCE</scope>
    <source>
        <strain evidence="2">LLZ17</strain>
    </source>
</reference>
<sequence length="53" mass="6312">MSDLKHIRRQAAECREKAQAATDQDQRERWLRLAEEYRQLASEIEERIGRGRG</sequence>
<name>A0AB39XFK0_9BRAD</name>
<keyword evidence="1" id="KW-0175">Coiled coil</keyword>
<dbReference type="AlphaFoldDB" id="A0AB39XFK0"/>
<feature type="coiled-coil region" evidence="1">
    <location>
        <begin position="4"/>
        <end position="47"/>
    </location>
</feature>
<protein>
    <submittedName>
        <fullName evidence="2">Uncharacterized protein</fullName>
    </submittedName>
</protein>
<gene>
    <name evidence="2" type="ORF">AB8Z38_29265</name>
</gene>
<evidence type="ECO:0000313" key="2">
    <source>
        <dbReference type="EMBL" id="XDV56685.1"/>
    </source>
</evidence>
<proteinExistence type="predicted"/>
<evidence type="ECO:0000256" key="1">
    <source>
        <dbReference type="SAM" id="Coils"/>
    </source>
</evidence>
<accession>A0AB39XFK0</accession>